<reference evidence="5" key="3">
    <citation type="submission" date="2025-09" db="UniProtKB">
        <authorList>
            <consortium name="Ensembl"/>
        </authorList>
    </citation>
    <scope>IDENTIFICATION</scope>
</reference>
<dbReference type="Pfam" id="PF07686">
    <property type="entry name" value="V-set"/>
    <property type="match status" value="1"/>
</dbReference>
<dbReference type="STRING" id="161767.ENSAPEP00000017272"/>
<dbReference type="InterPro" id="IPR013106">
    <property type="entry name" value="Ig_V-set"/>
</dbReference>
<feature type="domain" description="Immunoglobulin V-set" evidence="4">
    <location>
        <begin position="37"/>
        <end position="118"/>
    </location>
</feature>
<evidence type="ECO:0000259" key="4">
    <source>
        <dbReference type="Pfam" id="PF07686"/>
    </source>
</evidence>
<dbReference type="Ensembl" id="ENSAPET00000017762.1">
    <property type="protein sequence ID" value="ENSAPEP00000017272.1"/>
    <property type="gene ID" value="ENSAPEG00000012354.1"/>
</dbReference>
<keyword evidence="2" id="KW-0812">Transmembrane</keyword>
<protein>
    <recommendedName>
        <fullName evidence="4">Immunoglobulin V-set domain-containing protein</fullName>
    </recommendedName>
</protein>
<dbReference type="OMA" id="KENTHTK"/>
<dbReference type="GO" id="GO:0004888">
    <property type="term" value="F:transmembrane signaling receptor activity"/>
    <property type="evidence" value="ECO:0007669"/>
    <property type="project" value="TreeGrafter"/>
</dbReference>
<keyword evidence="6" id="KW-1185">Reference proteome</keyword>
<dbReference type="InterPro" id="IPR036179">
    <property type="entry name" value="Ig-like_dom_sf"/>
</dbReference>
<comment type="subcellular location">
    <subcellularLocation>
        <location evidence="1">Membrane</location>
    </subcellularLocation>
</comment>
<dbReference type="InterPro" id="IPR050671">
    <property type="entry name" value="CD300_family_receptors"/>
</dbReference>
<evidence type="ECO:0000256" key="3">
    <source>
        <dbReference type="ARBA" id="ARBA00023136"/>
    </source>
</evidence>
<dbReference type="GO" id="GO:0005886">
    <property type="term" value="C:plasma membrane"/>
    <property type="evidence" value="ECO:0007669"/>
    <property type="project" value="TreeGrafter"/>
</dbReference>
<dbReference type="AlphaFoldDB" id="A0A3P8SYZ9"/>
<evidence type="ECO:0000256" key="2">
    <source>
        <dbReference type="ARBA" id="ARBA00022692"/>
    </source>
</evidence>
<name>A0A3P8SYZ9_AMPPE</name>
<dbReference type="InterPro" id="IPR013783">
    <property type="entry name" value="Ig-like_fold"/>
</dbReference>
<dbReference type="Gene3D" id="2.60.40.10">
    <property type="entry name" value="Immunoglobulins"/>
    <property type="match status" value="1"/>
</dbReference>
<sequence>MILPPPCLTVGTVHAGENALPAALSALSSATGLIHVFGYEGGNVNVSCHYGEGYEGYEKYLCKNDCSDSDVLVTTGQTTKGRYSIYDDKKALKSTVTISDLRALDSGKYWCGVTRTGKDIYNEPPFFYLQLLLPLPWY</sequence>
<dbReference type="PANTHER" id="PTHR11860:SF118">
    <property type="entry name" value="CMRF35-LIKE MOLECULE 3-RELATED"/>
    <property type="match status" value="1"/>
</dbReference>
<dbReference type="PANTHER" id="PTHR11860">
    <property type="entry name" value="POLYMERIC-IMMUNOGLOBULIN RECEPTOR"/>
    <property type="match status" value="1"/>
</dbReference>
<evidence type="ECO:0000313" key="6">
    <source>
        <dbReference type="Proteomes" id="UP000265080"/>
    </source>
</evidence>
<evidence type="ECO:0000256" key="1">
    <source>
        <dbReference type="ARBA" id="ARBA00004370"/>
    </source>
</evidence>
<dbReference type="SUPFAM" id="SSF48726">
    <property type="entry name" value="Immunoglobulin"/>
    <property type="match status" value="1"/>
</dbReference>
<reference evidence="5" key="2">
    <citation type="submission" date="2025-08" db="UniProtKB">
        <authorList>
            <consortium name="Ensembl"/>
        </authorList>
    </citation>
    <scope>IDENTIFICATION</scope>
</reference>
<evidence type="ECO:0000313" key="5">
    <source>
        <dbReference type="Ensembl" id="ENSAPEP00000017272.1"/>
    </source>
</evidence>
<dbReference type="Proteomes" id="UP000265080">
    <property type="component" value="Chromosome 3"/>
</dbReference>
<proteinExistence type="predicted"/>
<organism evidence="5 6">
    <name type="scientific">Amphiprion percula</name>
    <name type="common">Orange clownfish</name>
    <name type="synonym">Lutjanus percula</name>
    <dbReference type="NCBI Taxonomy" id="161767"/>
    <lineage>
        <taxon>Eukaryota</taxon>
        <taxon>Metazoa</taxon>
        <taxon>Chordata</taxon>
        <taxon>Craniata</taxon>
        <taxon>Vertebrata</taxon>
        <taxon>Euteleostomi</taxon>
        <taxon>Actinopterygii</taxon>
        <taxon>Neopterygii</taxon>
        <taxon>Teleostei</taxon>
        <taxon>Neoteleostei</taxon>
        <taxon>Acanthomorphata</taxon>
        <taxon>Ovalentaria</taxon>
        <taxon>Pomacentridae</taxon>
        <taxon>Amphiprion</taxon>
    </lineage>
</organism>
<keyword evidence="3" id="KW-0472">Membrane</keyword>
<reference evidence="5 6" key="1">
    <citation type="submission" date="2018-03" db="EMBL/GenBank/DDBJ databases">
        <title>Finding Nemo's genes: A chromosome-scale reference assembly of the genome of the orange clownfish Amphiprion percula.</title>
        <authorList>
            <person name="Lehmann R."/>
        </authorList>
    </citation>
    <scope>NUCLEOTIDE SEQUENCE</scope>
</reference>
<dbReference type="CDD" id="cd05716">
    <property type="entry name" value="IgV_pIgR_like"/>
    <property type="match status" value="1"/>
</dbReference>
<accession>A0A3P8SYZ9</accession>
<dbReference type="GeneTree" id="ENSGT01150000287011"/>